<feature type="compositionally biased region" description="Basic and acidic residues" evidence="1">
    <location>
        <begin position="27"/>
        <end position="40"/>
    </location>
</feature>
<feature type="region of interest" description="Disordered" evidence="1">
    <location>
        <begin position="1"/>
        <end position="40"/>
    </location>
</feature>
<evidence type="ECO:0000313" key="2">
    <source>
        <dbReference type="EMBL" id="EET10112.1"/>
    </source>
</evidence>
<reference evidence="2" key="1">
    <citation type="submission" date="2009-05" db="EMBL/GenBank/DDBJ databases">
        <authorList>
            <person name="Harkins D.M."/>
            <person name="DeShazer D."/>
            <person name="Woods D.E."/>
            <person name="Brinkac L.M."/>
            <person name="Brown K.A."/>
            <person name="Hung G.C."/>
            <person name="Tuanyok A."/>
            <person name="Zhang B."/>
            <person name="Nierman W.C."/>
        </authorList>
    </citation>
    <scope>NUCLEOTIDE SEQUENCE [LARGE SCALE GENOMIC DNA]</scope>
    <source>
        <strain evidence="2">1710a</strain>
    </source>
</reference>
<dbReference type="Proteomes" id="UP000001812">
    <property type="component" value="Chromosome I"/>
</dbReference>
<accession>A0A0E1WKE1</accession>
<name>A0A0E1WKE1_BURPE</name>
<dbReference type="EMBL" id="CM000832">
    <property type="protein sequence ID" value="EET10112.1"/>
    <property type="molecule type" value="Genomic_DNA"/>
</dbReference>
<evidence type="ECO:0000256" key="1">
    <source>
        <dbReference type="SAM" id="MobiDB-lite"/>
    </source>
</evidence>
<proteinExistence type="predicted"/>
<sequence length="40" mass="4539">MNALRGRRNEKSCPKARFLVSEIPGDQSRHAAERSGDRNK</sequence>
<gene>
    <name evidence="2" type="ORF">BURPS1710A_1799</name>
</gene>
<organism evidence="2">
    <name type="scientific">Burkholderia pseudomallei 1710a</name>
    <dbReference type="NCBI Taxonomy" id="320371"/>
    <lineage>
        <taxon>Bacteria</taxon>
        <taxon>Pseudomonadati</taxon>
        <taxon>Pseudomonadota</taxon>
        <taxon>Betaproteobacteria</taxon>
        <taxon>Burkholderiales</taxon>
        <taxon>Burkholderiaceae</taxon>
        <taxon>Burkholderia</taxon>
        <taxon>pseudomallei group</taxon>
    </lineage>
</organism>
<dbReference type="AlphaFoldDB" id="A0A0E1WKE1"/>
<dbReference type="HOGENOM" id="CLU_3286249_0_0_4"/>
<protein>
    <submittedName>
        <fullName evidence="2">Uncharacterized protein</fullName>
    </submittedName>
</protein>